<feature type="binding site" evidence="7">
    <location>
        <position position="72"/>
    </location>
    <ligand>
        <name>Cu cation</name>
        <dbReference type="ChEBI" id="CHEBI:23378"/>
    </ligand>
</feature>
<keyword evidence="4" id="KW-0249">Electron transport</keyword>
<dbReference type="GO" id="GO:0009055">
    <property type="term" value="F:electron transfer activity"/>
    <property type="evidence" value="ECO:0007669"/>
    <property type="project" value="InterPro"/>
</dbReference>
<dbReference type="PROSITE" id="PS00196">
    <property type="entry name" value="COPPER_BLUE"/>
    <property type="match status" value="1"/>
</dbReference>
<keyword evidence="6 9" id="KW-0472">Membrane</keyword>
<dbReference type="KEGG" id="ssai:N0B31_06465"/>
<feature type="binding site" evidence="7">
    <location>
        <position position="116"/>
    </location>
    <ligand>
        <name>Cu cation</name>
        <dbReference type="ChEBI" id="CHEBI:23378"/>
    </ligand>
</feature>
<dbReference type="RefSeq" id="WP_260595036.1">
    <property type="nucleotide sequence ID" value="NZ_CP104003.1"/>
</dbReference>
<dbReference type="CDD" id="cd04220">
    <property type="entry name" value="Halocyanin"/>
    <property type="match status" value="1"/>
</dbReference>
<name>A0A9E7UCK2_9EURY</name>
<sequence length="187" mass="19096">MSADDTVSRRGFLKAASGTAAAAGVAATSGTAAAQSSQEVVVGPGGELVFEPAELFITPGTTVNFVWESDLHNIVVDSQPEGAGWEGTEGGPGDTYDTGHEYSYTFETTGTYEYYCAPHQTSGMVGSITVNESGEDPSASSGGGGGGPPAIPDSAKTLGVATMVGMFSTLGLAYFFMRFGGDYEVDE</sequence>
<dbReference type="PANTHER" id="PTHR34192">
    <property type="entry name" value="PLASTOCYANIN MAJOR ISOFORM, CHLOROPLASTIC-RELATED"/>
    <property type="match status" value="1"/>
</dbReference>
<evidence type="ECO:0000256" key="6">
    <source>
        <dbReference type="ARBA" id="ARBA00023136"/>
    </source>
</evidence>
<dbReference type="PANTHER" id="PTHR34192:SF10">
    <property type="entry name" value="PLASTOCYANIN MAJOR ISOFORM, CHLOROPLASTIC-RELATED"/>
    <property type="match status" value="1"/>
</dbReference>
<protein>
    <submittedName>
        <fullName evidence="11">Plastocyanin/azurin family copper-binding protein</fullName>
    </submittedName>
</protein>
<dbReference type="GO" id="GO:0005507">
    <property type="term" value="F:copper ion binding"/>
    <property type="evidence" value="ECO:0007669"/>
    <property type="project" value="InterPro"/>
</dbReference>
<organism evidence="11 12">
    <name type="scientific">Salinirubellus salinus</name>
    <dbReference type="NCBI Taxonomy" id="1364945"/>
    <lineage>
        <taxon>Archaea</taxon>
        <taxon>Methanobacteriati</taxon>
        <taxon>Methanobacteriota</taxon>
        <taxon>Stenosarchaea group</taxon>
        <taxon>Halobacteria</taxon>
        <taxon>Halobacteriales</taxon>
        <taxon>Natronomonadaceae</taxon>
        <taxon>Salinirubellus</taxon>
    </lineage>
</organism>
<evidence type="ECO:0000256" key="8">
    <source>
        <dbReference type="SAM" id="MobiDB-lite"/>
    </source>
</evidence>
<evidence type="ECO:0000313" key="11">
    <source>
        <dbReference type="EMBL" id="UWM55924.1"/>
    </source>
</evidence>
<feature type="binding site" evidence="7">
    <location>
        <position position="124"/>
    </location>
    <ligand>
        <name>Cu cation</name>
        <dbReference type="ChEBI" id="CHEBI:23378"/>
    </ligand>
</feature>
<feature type="transmembrane region" description="Helical" evidence="9">
    <location>
        <begin position="158"/>
        <end position="177"/>
    </location>
</feature>
<evidence type="ECO:0000256" key="7">
    <source>
        <dbReference type="PIRSR" id="PIRSR602387-1"/>
    </source>
</evidence>
<dbReference type="AlphaFoldDB" id="A0A9E7UCK2"/>
<feature type="binding site" evidence="7">
    <location>
        <position position="119"/>
    </location>
    <ligand>
        <name>Cu cation</name>
        <dbReference type="ChEBI" id="CHEBI:23378"/>
    </ligand>
</feature>
<evidence type="ECO:0000256" key="4">
    <source>
        <dbReference type="ARBA" id="ARBA00022982"/>
    </source>
</evidence>
<evidence type="ECO:0000259" key="10">
    <source>
        <dbReference type="Pfam" id="PF00127"/>
    </source>
</evidence>
<dbReference type="InterPro" id="IPR019546">
    <property type="entry name" value="TAT_signal_bac_arc"/>
</dbReference>
<reference evidence="11" key="1">
    <citation type="submission" date="2022-09" db="EMBL/GenBank/DDBJ databases">
        <title>Diverse halophilic archaea isolated from saline environments.</title>
        <authorList>
            <person name="Cui H.-L."/>
        </authorList>
    </citation>
    <scope>NUCLEOTIDE SEQUENCE</scope>
    <source>
        <strain evidence="11">ZS-35-S2</strain>
    </source>
</reference>
<dbReference type="PROSITE" id="PS51318">
    <property type="entry name" value="TAT"/>
    <property type="match status" value="1"/>
</dbReference>
<dbReference type="InterPro" id="IPR002387">
    <property type="entry name" value="Plastocyanin"/>
</dbReference>
<comment type="cofactor">
    <cofactor evidence="7">
        <name>Cu(2+)</name>
        <dbReference type="ChEBI" id="CHEBI:29036"/>
    </cofactor>
    <text evidence="7">The crystal structure with reduced Cu(1+) has also been determined.</text>
</comment>
<evidence type="ECO:0000256" key="1">
    <source>
        <dbReference type="ARBA" id="ARBA00004370"/>
    </source>
</evidence>
<keyword evidence="9" id="KW-1133">Transmembrane helix</keyword>
<evidence type="ECO:0000256" key="2">
    <source>
        <dbReference type="ARBA" id="ARBA00022448"/>
    </source>
</evidence>
<evidence type="ECO:0000313" key="12">
    <source>
        <dbReference type="Proteomes" id="UP001057580"/>
    </source>
</evidence>
<dbReference type="GO" id="GO:0016020">
    <property type="term" value="C:membrane"/>
    <property type="evidence" value="ECO:0007669"/>
    <property type="project" value="UniProtKB-SubCell"/>
</dbReference>
<accession>A0A9E7UCK2</accession>
<feature type="region of interest" description="Disordered" evidence="8">
    <location>
        <begin position="129"/>
        <end position="151"/>
    </location>
</feature>
<gene>
    <name evidence="11" type="ORF">N0B31_06465</name>
</gene>
<dbReference type="GeneID" id="74942049"/>
<dbReference type="Pfam" id="PF00127">
    <property type="entry name" value="Copper-bind"/>
    <property type="match status" value="1"/>
</dbReference>
<keyword evidence="12" id="KW-1185">Reference proteome</keyword>
<evidence type="ECO:0000256" key="9">
    <source>
        <dbReference type="SAM" id="Phobius"/>
    </source>
</evidence>
<keyword evidence="3 7" id="KW-0479">Metal-binding</keyword>
<keyword evidence="5 7" id="KW-0186">Copper</keyword>
<dbReference type="Gene3D" id="2.60.40.420">
    <property type="entry name" value="Cupredoxins - blue copper proteins"/>
    <property type="match status" value="1"/>
</dbReference>
<dbReference type="NCBIfam" id="TIGR01409">
    <property type="entry name" value="TAT_signal_seq"/>
    <property type="match status" value="1"/>
</dbReference>
<dbReference type="InterPro" id="IPR028871">
    <property type="entry name" value="BlueCu_1_BS"/>
</dbReference>
<dbReference type="SUPFAM" id="SSF49503">
    <property type="entry name" value="Cupredoxins"/>
    <property type="match status" value="1"/>
</dbReference>
<dbReference type="InterPro" id="IPR008972">
    <property type="entry name" value="Cupredoxin"/>
</dbReference>
<dbReference type="Proteomes" id="UP001057580">
    <property type="component" value="Chromosome"/>
</dbReference>
<comment type="subcellular location">
    <subcellularLocation>
        <location evidence="1">Membrane</location>
    </subcellularLocation>
</comment>
<keyword evidence="2" id="KW-0813">Transport</keyword>
<evidence type="ECO:0000256" key="5">
    <source>
        <dbReference type="ARBA" id="ARBA00023008"/>
    </source>
</evidence>
<proteinExistence type="predicted"/>
<dbReference type="EMBL" id="CP104003">
    <property type="protein sequence ID" value="UWM55924.1"/>
    <property type="molecule type" value="Genomic_DNA"/>
</dbReference>
<feature type="domain" description="Blue (type 1) copper" evidence="10">
    <location>
        <begin position="42"/>
        <end position="131"/>
    </location>
</feature>
<dbReference type="PRINTS" id="PR00157">
    <property type="entry name" value="PLASTOCYANIN"/>
</dbReference>
<evidence type="ECO:0000256" key="3">
    <source>
        <dbReference type="ARBA" id="ARBA00022723"/>
    </source>
</evidence>
<keyword evidence="9" id="KW-0812">Transmembrane</keyword>
<dbReference type="InterPro" id="IPR006311">
    <property type="entry name" value="TAT_signal"/>
</dbReference>
<dbReference type="InterPro" id="IPR000923">
    <property type="entry name" value="BlueCu_1"/>
</dbReference>